<keyword evidence="1" id="KW-0472">Membrane</keyword>
<protein>
    <submittedName>
        <fullName evidence="2">Uncharacterized protein</fullName>
    </submittedName>
</protein>
<proteinExistence type="predicted"/>
<dbReference type="EMBL" id="MN740928">
    <property type="protein sequence ID" value="QHU18366.1"/>
    <property type="molecule type" value="Genomic_DNA"/>
</dbReference>
<feature type="transmembrane region" description="Helical" evidence="1">
    <location>
        <begin position="66"/>
        <end position="86"/>
    </location>
</feature>
<evidence type="ECO:0000313" key="2">
    <source>
        <dbReference type="EMBL" id="QHU18366.1"/>
    </source>
</evidence>
<keyword evidence="1" id="KW-1133">Transmembrane helix</keyword>
<name>A0A6C0KMJ3_9ZZZZ</name>
<accession>A0A6C0KMJ3</accession>
<reference evidence="2" key="1">
    <citation type="journal article" date="2020" name="Nature">
        <title>Giant virus diversity and host interactions through global metagenomics.</title>
        <authorList>
            <person name="Schulz F."/>
            <person name="Roux S."/>
            <person name="Paez-Espino D."/>
            <person name="Jungbluth S."/>
            <person name="Walsh D.A."/>
            <person name="Denef V.J."/>
            <person name="McMahon K.D."/>
            <person name="Konstantinidis K.T."/>
            <person name="Eloe-Fadrosh E.A."/>
            <person name="Kyrpides N.C."/>
            <person name="Woyke T."/>
        </authorList>
    </citation>
    <scope>NUCLEOTIDE SEQUENCE</scope>
    <source>
        <strain evidence="2">GVMAG-S-3300013006-138</strain>
    </source>
</reference>
<organism evidence="2">
    <name type="scientific">viral metagenome</name>
    <dbReference type="NCBI Taxonomy" id="1070528"/>
    <lineage>
        <taxon>unclassified sequences</taxon>
        <taxon>metagenomes</taxon>
        <taxon>organismal metagenomes</taxon>
    </lineage>
</organism>
<keyword evidence="1" id="KW-0812">Transmembrane</keyword>
<evidence type="ECO:0000256" key="1">
    <source>
        <dbReference type="SAM" id="Phobius"/>
    </source>
</evidence>
<dbReference type="AlphaFoldDB" id="A0A6C0KMJ3"/>
<sequence length="336" mass="37017">MSNSRESTIANILKPASAASASASATVTATAVGYATANAIKNTTYHAYTSVANSITPERGSYFLNVMFYLFMYLFLLFLIAILVHFRVTPIFTFMPGGKGIILVPGKTTDIIYWNTKIQPVPSSIVPVTGDALAGNQFIKNFSFCIDLFVRRITDSNPTTRLILYKSSIPQPNQPPLAPPTSPSMDDFLTYMSKKSSMILYLTETNDLALTFFSGITSTNYSCPYIKNVPLYTPFRISVVVEDSLFTLYLNGKQTFQRVLPKTLEVNGAQGASSGNQVFFSAPIWANLPAQTVFVQNFHVWPRAITYAEVLNAQPALALKSDFNLPPEPSKRQSTC</sequence>